<dbReference type="InterPro" id="IPR002661">
    <property type="entry name" value="Ribosome_recyc_fac"/>
</dbReference>
<dbReference type="EMBL" id="OC914827">
    <property type="protein sequence ID" value="CAD7636302.1"/>
    <property type="molecule type" value="Genomic_DNA"/>
</dbReference>
<dbReference type="NCBIfam" id="TIGR02075">
    <property type="entry name" value="pyrH_bact"/>
    <property type="match status" value="1"/>
</dbReference>
<dbReference type="Proteomes" id="UP000728032">
    <property type="component" value="Unassembled WGS sequence"/>
</dbReference>
<name>A0A7R9Q9U0_9ACAR</name>
<comment type="similarity">
    <text evidence="4">Belongs to the UMP kinase family.</text>
</comment>
<dbReference type="FunFam" id="1.10.132.20:FF:000001">
    <property type="entry name" value="Ribosome-recycling factor"/>
    <property type="match status" value="1"/>
</dbReference>
<evidence type="ECO:0000259" key="16">
    <source>
        <dbReference type="Pfam" id="PF00696"/>
    </source>
</evidence>
<evidence type="ECO:0000256" key="5">
    <source>
        <dbReference type="ARBA" id="ARBA00012899"/>
    </source>
</evidence>
<dbReference type="EC" id="2.7.4.22" evidence="5"/>
<reference evidence="18" key="1">
    <citation type="submission" date="2020-11" db="EMBL/GenBank/DDBJ databases">
        <authorList>
            <person name="Tran Van P."/>
        </authorList>
    </citation>
    <scope>NUCLEOTIDE SEQUENCE</scope>
</reference>
<evidence type="ECO:0000256" key="6">
    <source>
        <dbReference type="ARBA" id="ARBA00020581"/>
    </source>
</evidence>
<dbReference type="NCBIfam" id="TIGR00496">
    <property type="entry name" value="frr"/>
    <property type="match status" value="1"/>
</dbReference>
<dbReference type="OrthoDB" id="2328318at2759"/>
<evidence type="ECO:0000256" key="11">
    <source>
        <dbReference type="ARBA" id="ARBA00022840"/>
    </source>
</evidence>
<keyword evidence="19" id="KW-1185">Reference proteome</keyword>
<evidence type="ECO:0000313" key="18">
    <source>
        <dbReference type="EMBL" id="CAD7636302.1"/>
    </source>
</evidence>
<organism evidence="18">
    <name type="scientific">Oppiella nova</name>
    <dbReference type="NCBI Taxonomy" id="334625"/>
    <lineage>
        <taxon>Eukaryota</taxon>
        <taxon>Metazoa</taxon>
        <taxon>Ecdysozoa</taxon>
        <taxon>Arthropoda</taxon>
        <taxon>Chelicerata</taxon>
        <taxon>Arachnida</taxon>
        <taxon>Acari</taxon>
        <taxon>Acariformes</taxon>
        <taxon>Sarcoptiformes</taxon>
        <taxon>Oribatida</taxon>
        <taxon>Brachypylina</taxon>
        <taxon>Oppioidea</taxon>
        <taxon>Oppiidae</taxon>
        <taxon>Oppiella</taxon>
    </lineage>
</organism>
<dbReference type="Gene3D" id="3.30.1360.40">
    <property type="match status" value="1"/>
</dbReference>
<dbReference type="GO" id="GO:0033862">
    <property type="term" value="F:UMP kinase activity"/>
    <property type="evidence" value="ECO:0007669"/>
    <property type="project" value="UniProtKB-EC"/>
</dbReference>
<dbReference type="PANTHER" id="PTHR42833">
    <property type="entry name" value="URIDYLATE KINASE"/>
    <property type="match status" value="1"/>
</dbReference>
<dbReference type="InterPro" id="IPR036393">
    <property type="entry name" value="AceGlu_kinase-like_sf"/>
</dbReference>
<dbReference type="EMBL" id="CAJPVJ010000002">
    <property type="protein sequence ID" value="CAG2156433.1"/>
    <property type="molecule type" value="Genomic_DNA"/>
</dbReference>
<dbReference type="Pfam" id="PF00696">
    <property type="entry name" value="AA_kinase"/>
    <property type="match status" value="1"/>
</dbReference>
<protein>
    <recommendedName>
        <fullName evidence="6">Ribosome-recycling factor, mitochondrial</fullName>
        <ecNumber evidence="5">2.7.4.22</ecNumber>
    </recommendedName>
    <alternativeName>
        <fullName evidence="15">Ribosome-releasing factor, mitochondrial</fullName>
    </alternativeName>
    <alternativeName>
        <fullName evidence="14">Uridine monophosphate kinase</fullName>
    </alternativeName>
</protein>
<evidence type="ECO:0000256" key="13">
    <source>
        <dbReference type="ARBA" id="ARBA00022975"/>
    </source>
</evidence>
<dbReference type="Pfam" id="PF01765">
    <property type="entry name" value="RRF"/>
    <property type="match status" value="1"/>
</dbReference>
<evidence type="ECO:0000256" key="4">
    <source>
        <dbReference type="ARBA" id="ARBA00007614"/>
    </source>
</evidence>
<keyword evidence="8" id="KW-0808">Transferase</keyword>
<dbReference type="FunFam" id="3.40.1160.10:FF:000001">
    <property type="entry name" value="Uridylate kinase"/>
    <property type="match status" value="1"/>
</dbReference>
<evidence type="ECO:0000256" key="2">
    <source>
        <dbReference type="ARBA" id="ARBA00004791"/>
    </source>
</evidence>
<dbReference type="AlphaFoldDB" id="A0A7R9Q9U0"/>
<dbReference type="Gene3D" id="1.10.132.20">
    <property type="entry name" value="Ribosome-recycling factor"/>
    <property type="match status" value="1"/>
</dbReference>
<evidence type="ECO:0000256" key="12">
    <source>
        <dbReference type="ARBA" id="ARBA00022917"/>
    </source>
</evidence>
<evidence type="ECO:0000256" key="14">
    <source>
        <dbReference type="ARBA" id="ARBA00032092"/>
    </source>
</evidence>
<gene>
    <name evidence="18" type="ORF">ONB1V03_LOCUS99</name>
</gene>
<keyword evidence="7" id="KW-0963">Cytoplasm</keyword>
<dbReference type="PANTHER" id="PTHR42833:SF4">
    <property type="entry name" value="URIDYLATE KINASE PUMPKIN, CHLOROPLASTIC"/>
    <property type="match status" value="1"/>
</dbReference>
<comment type="subcellular location">
    <subcellularLocation>
        <location evidence="1">Cytoplasm</location>
    </subcellularLocation>
</comment>
<feature type="domain" description="Aspartate/glutamate/uridylate kinase" evidence="16">
    <location>
        <begin position="11"/>
        <end position="220"/>
    </location>
</feature>
<dbReference type="CDD" id="cd04254">
    <property type="entry name" value="AAK_UMPK-PyrH-Ec"/>
    <property type="match status" value="1"/>
</dbReference>
<dbReference type="GO" id="GO:0006412">
    <property type="term" value="P:translation"/>
    <property type="evidence" value="ECO:0007669"/>
    <property type="project" value="UniProtKB-KW"/>
</dbReference>
<feature type="domain" description="Ribosome recycling factor" evidence="17">
    <location>
        <begin position="263"/>
        <end position="424"/>
    </location>
</feature>
<dbReference type="FunFam" id="3.30.1360.40:FF:000001">
    <property type="entry name" value="Ribosome-recycling factor"/>
    <property type="match status" value="1"/>
</dbReference>
<keyword evidence="10" id="KW-0418">Kinase</keyword>
<evidence type="ECO:0000259" key="17">
    <source>
        <dbReference type="Pfam" id="PF01765"/>
    </source>
</evidence>
<dbReference type="CDD" id="cd00520">
    <property type="entry name" value="RRF"/>
    <property type="match status" value="1"/>
</dbReference>
<sequence>MLDSKKPRYERILLKLSGEALAGNKDMGIDAQVLDQMSLSIAHLVGLGVQVGIVVGGGNLYRGSQLQKDGLVGRVTGDQMGMLATVMNGLALRDALVRRNIKTRLMSALPIGAVVEAYSSRDAIRHLTQGEVCVFVAGTGNPFFTTDTAACLRGIEIEANLILKATKVDGVYNKDPSKYDDAVKYDHLSFDEVLDEKLGVMDLTAICLCRDHNVPLQVFDMNKSGALLSVVMGEKEGTHEDHMINDLKKDAEDRMNKSLESLEHGFAKVRTGRAHPSILNGVMVPYYGSDVPLNQVANVGVEDSRTLLVQPFERSMVSAIDKAIRESDLGLNPVTADAIRVPMAALTEETRKDMQKVARNEAENAKVAIRNIRRDVLGDIKSLLKDKEISEDDERRAGDDIQKITDKFVAEVDKRLAAKEAELMKV</sequence>
<dbReference type="InterPro" id="IPR001048">
    <property type="entry name" value="Asp/Glu/Uridylate_kinase"/>
</dbReference>
<dbReference type="GO" id="GO:0044210">
    <property type="term" value="P:'de novo' CTP biosynthetic process"/>
    <property type="evidence" value="ECO:0007669"/>
    <property type="project" value="UniProtKB-UniPathway"/>
</dbReference>
<evidence type="ECO:0000256" key="1">
    <source>
        <dbReference type="ARBA" id="ARBA00004496"/>
    </source>
</evidence>
<dbReference type="Gene3D" id="3.40.1160.10">
    <property type="entry name" value="Acetylglutamate kinase-like"/>
    <property type="match status" value="1"/>
</dbReference>
<evidence type="ECO:0000256" key="8">
    <source>
        <dbReference type="ARBA" id="ARBA00022679"/>
    </source>
</evidence>
<dbReference type="HAMAP" id="MF_00040">
    <property type="entry name" value="RRF"/>
    <property type="match status" value="1"/>
</dbReference>
<evidence type="ECO:0000256" key="15">
    <source>
        <dbReference type="ARBA" id="ARBA00033107"/>
    </source>
</evidence>
<evidence type="ECO:0000256" key="9">
    <source>
        <dbReference type="ARBA" id="ARBA00022741"/>
    </source>
</evidence>
<dbReference type="InterPro" id="IPR015963">
    <property type="entry name" value="Uridylate_kinase_bac"/>
</dbReference>
<dbReference type="SUPFAM" id="SSF53633">
    <property type="entry name" value="Carbamate kinase-like"/>
    <property type="match status" value="1"/>
</dbReference>
<comment type="similarity">
    <text evidence="3">Belongs to the RRF family.</text>
</comment>
<dbReference type="SUPFAM" id="SSF55194">
    <property type="entry name" value="Ribosome recycling factor, RRF"/>
    <property type="match status" value="1"/>
</dbReference>
<dbReference type="InterPro" id="IPR023584">
    <property type="entry name" value="Ribosome_recyc_fac_dom"/>
</dbReference>
<dbReference type="HAMAP" id="MF_01220_B">
    <property type="entry name" value="PyrH_B"/>
    <property type="match status" value="1"/>
</dbReference>
<evidence type="ECO:0000256" key="7">
    <source>
        <dbReference type="ARBA" id="ARBA00022490"/>
    </source>
</evidence>
<keyword evidence="11" id="KW-0067">ATP-binding</keyword>
<dbReference type="GO" id="GO:0005829">
    <property type="term" value="C:cytosol"/>
    <property type="evidence" value="ECO:0007669"/>
    <property type="project" value="TreeGrafter"/>
</dbReference>
<dbReference type="InterPro" id="IPR036191">
    <property type="entry name" value="RRF_sf"/>
</dbReference>
<comment type="pathway">
    <text evidence="2">Pyrimidine metabolism; CTP biosynthesis via de novo pathway; UDP from UMP (UMPK route): step 1/1.</text>
</comment>
<accession>A0A7R9Q9U0</accession>
<keyword evidence="9" id="KW-0547">Nucleotide-binding</keyword>
<keyword evidence="13" id="KW-0665">Pyrimidine biosynthesis</keyword>
<dbReference type="GO" id="GO:0006225">
    <property type="term" value="P:UDP biosynthetic process"/>
    <property type="evidence" value="ECO:0007669"/>
    <property type="project" value="TreeGrafter"/>
</dbReference>
<dbReference type="UniPathway" id="UPA00159">
    <property type="reaction ID" value="UER00275"/>
</dbReference>
<dbReference type="GO" id="GO:0005524">
    <property type="term" value="F:ATP binding"/>
    <property type="evidence" value="ECO:0007669"/>
    <property type="project" value="UniProtKB-KW"/>
</dbReference>
<evidence type="ECO:0000256" key="10">
    <source>
        <dbReference type="ARBA" id="ARBA00022777"/>
    </source>
</evidence>
<evidence type="ECO:0000256" key="3">
    <source>
        <dbReference type="ARBA" id="ARBA00005912"/>
    </source>
</evidence>
<proteinExistence type="inferred from homology"/>
<evidence type="ECO:0000313" key="19">
    <source>
        <dbReference type="Proteomes" id="UP000728032"/>
    </source>
</evidence>
<keyword evidence="12" id="KW-0648">Protein biosynthesis</keyword>